<dbReference type="EMBL" id="KV878346">
    <property type="protein sequence ID" value="OJJ44905.1"/>
    <property type="molecule type" value="Genomic_DNA"/>
</dbReference>
<accession>A0A1L9SCG0</accession>
<evidence type="ECO:0000313" key="4">
    <source>
        <dbReference type="Proteomes" id="UP000184188"/>
    </source>
</evidence>
<dbReference type="RefSeq" id="XP_022579415.1">
    <property type="nucleotide sequence ID" value="XM_022727094.1"/>
</dbReference>
<dbReference type="Gene3D" id="3.10.490.10">
    <property type="entry name" value="Gamma-glutamyl cyclotransferase-like"/>
    <property type="match status" value="1"/>
</dbReference>
<dbReference type="GeneID" id="34613558"/>
<reference evidence="4" key="1">
    <citation type="journal article" date="2017" name="Genome Biol.">
        <title>Comparative genomics reveals high biological diversity and specific adaptations in the industrially and medically important fungal genus Aspergillus.</title>
        <authorList>
            <person name="de Vries R.P."/>
            <person name="Riley R."/>
            <person name="Wiebenga A."/>
            <person name="Aguilar-Osorio G."/>
            <person name="Amillis S."/>
            <person name="Uchima C.A."/>
            <person name="Anderluh G."/>
            <person name="Asadollahi M."/>
            <person name="Askin M."/>
            <person name="Barry K."/>
            <person name="Battaglia E."/>
            <person name="Bayram O."/>
            <person name="Benocci T."/>
            <person name="Braus-Stromeyer S.A."/>
            <person name="Caldana C."/>
            <person name="Canovas D."/>
            <person name="Cerqueira G.C."/>
            <person name="Chen F."/>
            <person name="Chen W."/>
            <person name="Choi C."/>
            <person name="Clum A."/>
            <person name="Dos Santos R.A."/>
            <person name="Damasio A.R."/>
            <person name="Diallinas G."/>
            <person name="Emri T."/>
            <person name="Fekete E."/>
            <person name="Flipphi M."/>
            <person name="Freyberg S."/>
            <person name="Gallo A."/>
            <person name="Gournas C."/>
            <person name="Habgood R."/>
            <person name="Hainaut M."/>
            <person name="Harispe M.L."/>
            <person name="Henrissat B."/>
            <person name="Hilden K.S."/>
            <person name="Hope R."/>
            <person name="Hossain A."/>
            <person name="Karabika E."/>
            <person name="Karaffa L."/>
            <person name="Karanyi Z."/>
            <person name="Krasevec N."/>
            <person name="Kuo A."/>
            <person name="Kusch H."/>
            <person name="LaButti K."/>
            <person name="Lagendijk E.L."/>
            <person name="Lapidus A."/>
            <person name="Levasseur A."/>
            <person name="Lindquist E."/>
            <person name="Lipzen A."/>
            <person name="Logrieco A.F."/>
            <person name="MacCabe A."/>
            <person name="Maekelae M.R."/>
            <person name="Malavazi I."/>
            <person name="Melin P."/>
            <person name="Meyer V."/>
            <person name="Mielnichuk N."/>
            <person name="Miskei M."/>
            <person name="Molnar A.P."/>
            <person name="Mule G."/>
            <person name="Ngan C.Y."/>
            <person name="Orejas M."/>
            <person name="Orosz E."/>
            <person name="Ouedraogo J.P."/>
            <person name="Overkamp K.M."/>
            <person name="Park H.-S."/>
            <person name="Perrone G."/>
            <person name="Piumi F."/>
            <person name="Punt P.J."/>
            <person name="Ram A.F."/>
            <person name="Ramon A."/>
            <person name="Rauscher S."/>
            <person name="Record E."/>
            <person name="Riano-Pachon D.M."/>
            <person name="Robert V."/>
            <person name="Roehrig J."/>
            <person name="Ruller R."/>
            <person name="Salamov A."/>
            <person name="Salih N.S."/>
            <person name="Samson R.A."/>
            <person name="Sandor E."/>
            <person name="Sanguinetti M."/>
            <person name="Schuetze T."/>
            <person name="Sepcic K."/>
            <person name="Shelest E."/>
            <person name="Sherlock G."/>
            <person name="Sophianopoulou V."/>
            <person name="Squina F.M."/>
            <person name="Sun H."/>
            <person name="Susca A."/>
            <person name="Todd R.B."/>
            <person name="Tsang A."/>
            <person name="Unkles S.E."/>
            <person name="van de Wiele N."/>
            <person name="van Rossen-Uffink D."/>
            <person name="Oliveira J.V."/>
            <person name="Vesth T.C."/>
            <person name="Visser J."/>
            <person name="Yu J.-H."/>
            <person name="Zhou M."/>
            <person name="Andersen M.R."/>
            <person name="Archer D.B."/>
            <person name="Baker S.E."/>
            <person name="Benoit I."/>
            <person name="Brakhage A.A."/>
            <person name="Braus G.H."/>
            <person name="Fischer R."/>
            <person name="Frisvad J.C."/>
            <person name="Goldman G.H."/>
            <person name="Houbraken J."/>
            <person name="Oakley B."/>
            <person name="Pocsi I."/>
            <person name="Scazzocchio C."/>
            <person name="Seiboth B."/>
            <person name="vanKuyk P.A."/>
            <person name="Wortman J."/>
            <person name="Dyer P.S."/>
            <person name="Grigoriev I.V."/>
        </authorList>
    </citation>
    <scope>NUCLEOTIDE SEQUENCE [LARGE SCALE GENOMIC DNA]</scope>
    <source>
        <strain evidence="4">CBS 506.65</strain>
    </source>
</reference>
<evidence type="ECO:0000256" key="1">
    <source>
        <dbReference type="SAM" id="MobiDB-lite"/>
    </source>
</evidence>
<gene>
    <name evidence="3" type="ORF">ASPZODRAFT_17818</name>
</gene>
<keyword evidence="4" id="KW-1185">Reference proteome</keyword>
<dbReference type="Pfam" id="PF06094">
    <property type="entry name" value="GGACT"/>
    <property type="match status" value="1"/>
</dbReference>
<dbReference type="InterPro" id="IPR013024">
    <property type="entry name" value="GGCT-like"/>
</dbReference>
<evidence type="ECO:0000313" key="3">
    <source>
        <dbReference type="EMBL" id="OJJ44905.1"/>
    </source>
</evidence>
<evidence type="ECO:0000259" key="2">
    <source>
        <dbReference type="Pfam" id="PF06094"/>
    </source>
</evidence>
<dbReference type="InterPro" id="IPR036568">
    <property type="entry name" value="GGCT-like_sf"/>
</dbReference>
<proteinExistence type="predicted"/>
<protein>
    <recommendedName>
        <fullName evidence="2">Gamma-glutamylcyclotransferase AIG2-like domain-containing protein</fullName>
    </recommendedName>
</protein>
<dbReference type="VEuPathDB" id="FungiDB:ASPZODRAFT_17818"/>
<feature type="region of interest" description="Disordered" evidence="1">
    <location>
        <begin position="177"/>
        <end position="203"/>
    </location>
</feature>
<name>A0A1L9SCG0_9EURO</name>
<dbReference type="InterPro" id="IPR009288">
    <property type="entry name" value="AIG2-like_dom"/>
</dbReference>
<dbReference type="SUPFAM" id="SSF110857">
    <property type="entry name" value="Gamma-glutamyl cyclotransferase-like"/>
    <property type="match status" value="1"/>
</dbReference>
<dbReference type="AlphaFoldDB" id="A0A1L9SCG0"/>
<dbReference type="Proteomes" id="UP000184188">
    <property type="component" value="Unassembled WGS sequence"/>
</dbReference>
<dbReference type="CDD" id="cd06661">
    <property type="entry name" value="GGCT_like"/>
    <property type="match status" value="1"/>
</dbReference>
<dbReference type="OrthoDB" id="1044435at2759"/>
<feature type="domain" description="Gamma-glutamylcyclotransferase AIG2-like" evidence="2">
    <location>
        <begin position="32"/>
        <end position="159"/>
    </location>
</feature>
<organism evidence="3 4">
    <name type="scientific">Penicilliopsis zonata CBS 506.65</name>
    <dbReference type="NCBI Taxonomy" id="1073090"/>
    <lineage>
        <taxon>Eukaryota</taxon>
        <taxon>Fungi</taxon>
        <taxon>Dikarya</taxon>
        <taxon>Ascomycota</taxon>
        <taxon>Pezizomycotina</taxon>
        <taxon>Eurotiomycetes</taxon>
        <taxon>Eurotiomycetidae</taxon>
        <taxon>Eurotiales</taxon>
        <taxon>Aspergillaceae</taxon>
        <taxon>Penicilliopsis</taxon>
    </lineage>
</organism>
<sequence>MYPNDFRFVLNNTFSEAQVNDFLAKAGCSPRFVYGVLMLPTALKYYIDELQTSAIEQSMTPATLAGYELHRFAGSSPPVITRSADPRASVEGVLILGLDERQRNAIYELESGLMTLVDVGVEICQEDEQGTRNIRTIDAGAFVWHGSVEGLTSMGSTAWEIDEYLASPFYRQITDFQNRGSPKDHKKSPAGAASYGSSLESIKEEEVMDEHHICSYTGYVE</sequence>